<gene>
    <name evidence="1" type="ORF">TPAR_09316</name>
</gene>
<sequence>MLSPVLHGRLDSHEYRVGGTGDYGGRYRPQVHSSPPQHFVNDPSGVFRSILELFLNDGIDSATTAFFMALNTSNLPDGMRVSVRINALRSAWASTQSPDDGLVYGDMEV</sequence>
<dbReference type="Proteomes" id="UP000237481">
    <property type="component" value="Unassembled WGS sequence"/>
</dbReference>
<protein>
    <submittedName>
        <fullName evidence="1">Uncharacterized protein</fullName>
    </submittedName>
</protein>
<accession>A0A2S4KX02</accession>
<name>A0A2S4KX02_9HYPO</name>
<proteinExistence type="predicted"/>
<dbReference type="STRING" id="94208.A0A2S4KX02"/>
<organism evidence="1 2">
    <name type="scientific">Tolypocladium paradoxum</name>
    <dbReference type="NCBI Taxonomy" id="94208"/>
    <lineage>
        <taxon>Eukaryota</taxon>
        <taxon>Fungi</taxon>
        <taxon>Dikarya</taxon>
        <taxon>Ascomycota</taxon>
        <taxon>Pezizomycotina</taxon>
        <taxon>Sordariomycetes</taxon>
        <taxon>Hypocreomycetidae</taxon>
        <taxon>Hypocreales</taxon>
        <taxon>Ophiocordycipitaceae</taxon>
        <taxon>Tolypocladium</taxon>
    </lineage>
</organism>
<evidence type="ECO:0000313" key="1">
    <source>
        <dbReference type="EMBL" id="POR34725.1"/>
    </source>
</evidence>
<dbReference type="Gene3D" id="2.60.120.560">
    <property type="entry name" value="Exo-inulinase, domain 1"/>
    <property type="match status" value="1"/>
</dbReference>
<keyword evidence="2" id="KW-1185">Reference proteome</keyword>
<evidence type="ECO:0000313" key="2">
    <source>
        <dbReference type="Proteomes" id="UP000237481"/>
    </source>
</evidence>
<dbReference type="OrthoDB" id="202537at2759"/>
<dbReference type="EMBL" id="PKSG01000491">
    <property type="protein sequence ID" value="POR34725.1"/>
    <property type="molecule type" value="Genomic_DNA"/>
</dbReference>
<reference evidence="1 2" key="1">
    <citation type="submission" date="2018-01" db="EMBL/GenBank/DDBJ databases">
        <title>Harnessing the power of phylogenomics to disentangle the directionality and signatures of interkingdom host jumping in the parasitic fungal genus Tolypocladium.</title>
        <authorList>
            <person name="Quandt C.A."/>
            <person name="Patterson W."/>
            <person name="Spatafora J.W."/>
        </authorList>
    </citation>
    <scope>NUCLEOTIDE SEQUENCE [LARGE SCALE GENOMIC DNA]</scope>
    <source>
        <strain evidence="1 2">NRBC 100945</strain>
    </source>
</reference>
<dbReference type="AlphaFoldDB" id="A0A2S4KX02"/>
<comment type="caution">
    <text evidence="1">The sequence shown here is derived from an EMBL/GenBank/DDBJ whole genome shotgun (WGS) entry which is preliminary data.</text>
</comment>